<organism evidence="1 2">
    <name type="scientific">Paracoccus nototheniae</name>
    <dbReference type="NCBI Taxonomy" id="2489002"/>
    <lineage>
        <taxon>Bacteria</taxon>
        <taxon>Pseudomonadati</taxon>
        <taxon>Pseudomonadota</taxon>
        <taxon>Alphaproteobacteria</taxon>
        <taxon>Rhodobacterales</taxon>
        <taxon>Paracoccaceae</taxon>
        <taxon>Paracoccus</taxon>
    </lineage>
</organism>
<gene>
    <name evidence="1" type="ORF">ACFQ5P_09870</name>
</gene>
<keyword evidence="2" id="KW-1185">Reference proteome</keyword>
<evidence type="ECO:0000313" key="2">
    <source>
        <dbReference type="Proteomes" id="UP001597302"/>
    </source>
</evidence>
<dbReference type="Proteomes" id="UP001597302">
    <property type="component" value="Unassembled WGS sequence"/>
</dbReference>
<dbReference type="InterPro" id="IPR021508">
    <property type="entry name" value="Gp17-like"/>
</dbReference>
<comment type="caution">
    <text evidence="1">The sequence shown here is derived from an EMBL/GenBank/DDBJ whole genome shotgun (WGS) entry which is preliminary data.</text>
</comment>
<dbReference type="RefSeq" id="WP_131572908.1">
    <property type="nucleotide sequence ID" value="NZ_CBCSAJ010000004.1"/>
</dbReference>
<protein>
    <submittedName>
        <fullName evidence="1">DUF3168 domain-containing protein</fullName>
    </submittedName>
</protein>
<evidence type="ECO:0000313" key="1">
    <source>
        <dbReference type="EMBL" id="MFD1481602.1"/>
    </source>
</evidence>
<dbReference type="EMBL" id="JBHTOQ010000022">
    <property type="protein sequence ID" value="MFD1481602.1"/>
    <property type="molecule type" value="Genomic_DNA"/>
</dbReference>
<sequence length="127" mass="14119">MEEALFALLSGAAPVAAIAGPRIFWGIAPQSTAYPRISLFIISGADAPHLQGTDGLWTYRVQVDCYAADRPTSRRLSRAIITLLNGHRAGGFRGIFIDGVSREGREETANDKPYRFTHDFFIHWRDI</sequence>
<reference evidence="2" key="1">
    <citation type="journal article" date="2019" name="Int. J. Syst. Evol. Microbiol.">
        <title>The Global Catalogue of Microorganisms (GCM) 10K type strain sequencing project: providing services to taxonomists for standard genome sequencing and annotation.</title>
        <authorList>
            <consortium name="The Broad Institute Genomics Platform"/>
            <consortium name="The Broad Institute Genome Sequencing Center for Infectious Disease"/>
            <person name="Wu L."/>
            <person name="Ma J."/>
        </authorList>
    </citation>
    <scope>NUCLEOTIDE SEQUENCE [LARGE SCALE GENOMIC DNA]</scope>
    <source>
        <strain evidence="2">CCM 8875</strain>
    </source>
</reference>
<proteinExistence type="predicted"/>
<accession>A0ABW4DWV1</accession>
<dbReference type="Pfam" id="PF11367">
    <property type="entry name" value="Tail_completion_gp17"/>
    <property type="match status" value="1"/>
</dbReference>
<name>A0ABW4DWV1_9RHOB</name>